<proteinExistence type="predicted"/>
<reference evidence="1 2" key="1">
    <citation type="submission" date="2023-06" db="EMBL/GenBank/DDBJ databases">
        <authorList>
            <person name="Oyuntsetseg B."/>
            <person name="Kim S.B."/>
        </authorList>
    </citation>
    <scope>NUCLEOTIDE SEQUENCE [LARGE SCALE GENOMIC DNA]</scope>
    <source>
        <strain evidence="1 2">2-15</strain>
    </source>
</reference>
<evidence type="ECO:0000313" key="1">
    <source>
        <dbReference type="EMBL" id="WIX81754.1"/>
    </source>
</evidence>
<protein>
    <submittedName>
        <fullName evidence="1">Uncharacterized protein</fullName>
    </submittedName>
</protein>
<dbReference type="EMBL" id="CP127294">
    <property type="protein sequence ID" value="WIX81754.1"/>
    <property type="molecule type" value="Genomic_DNA"/>
</dbReference>
<organism evidence="1 2">
    <name type="scientific">Amycolatopsis carbonis</name>
    <dbReference type="NCBI Taxonomy" id="715471"/>
    <lineage>
        <taxon>Bacteria</taxon>
        <taxon>Bacillati</taxon>
        <taxon>Actinomycetota</taxon>
        <taxon>Actinomycetes</taxon>
        <taxon>Pseudonocardiales</taxon>
        <taxon>Pseudonocardiaceae</taxon>
        <taxon>Amycolatopsis</taxon>
    </lineage>
</organism>
<dbReference type="AlphaFoldDB" id="A0A9Y2ILV7"/>
<accession>A0A9Y2ILV7</accession>
<dbReference type="RefSeq" id="WP_285972337.1">
    <property type="nucleotide sequence ID" value="NZ_CP127294.1"/>
</dbReference>
<name>A0A9Y2ILV7_9PSEU</name>
<sequence>MSFEDTELLYPQIFGIKSEALDECPSLRSRIARTDDLVVVGMYLGCEFSVMGGPHAAGSEVVRYVKGEEMLIVPSVPCGACAW</sequence>
<keyword evidence="2" id="KW-1185">Reference proteome</keyword>
<gene>
    <name evidence="1" type="ORF">QRX50_13825</name>
</gene>
<dbReference type="KEGG" id="acab:QRX50_13825"/>
<dbReference type="Proteomes" id="UP001236014">
    <property type="component" value="Chromosome"/>
</dbReference>
<evidence type="ECO:0000313" key="2">
    <source>
        <dbReference type="Proteomes" id="UP001236014"/>
    </source>
</evidence>